<proteinExistence type="predicted"/>
<organism evidence="1 2">
    <name type="scientific">Amborella trichopoda</name>
    <dbReference type="NCBI Taxonomy" id="13333"/>
    <lineage>
        <taxon>Eukaryota</taxon>
        <taxon>Viridiplantae</taxon>
        <taxon>Streptophyta</taxon>
        <taxon>Embryophyta</taxon>
        <taxon>Tracheophyta</taxon>
        <taxon>Spermatophyta</taxon>
        <taxon>Magnoliopsida</taxon>
        <taxon>Amborellales</taxon>
        <taxon>Amborellaceae</taxon>
        <taxon>Amborella</taxon>
    </lineage>
</organism>
<evidence type="ECO:0000313" key="2">
    <source>
        <dbReference type="Proteomes" id="UP000017836"/>
    </source>
</evidence>
<evidence type="ECO:0000313" key="1">
    <source>
        <dbReference type="EMBL" id="ERN08730.1"/>
    </source>
</evidence>
<keyword evidence="2" id="KW-1185">Reference proteome</keyword>
<dbReference type="HOGENOM" id="CLU_2253699_0_0_1"/>
<name>W1PNJ6_AMBTC</name>
<dbReference type="Gramene" id="ERN08730">
    <property type="protein sequence ID" value="ERN08730"/>
    <property type="gene ID" value="AMTR_s00017p00238910"/>
</dbReference>
<accession>W1PNJ6</accession>
<protein>
    <submittedName>
        <fullName evidence="1">Uncharacterized protein</fullName>
    </submittedName>
</protein>
<dbReference type="EMBL" id="KI393256">
    <property type="protein sequence ID" value="ERN08730.1"/>
    <property type="molecule type" value="Genomic_DNA"/>
</dbReference>
<dbReference type="Proteomes" id="UP000017836">
    <property type="component" value="Unassembled WGS sequence"/>
</dbReference>
<dbReference type="AlphaFoldDB" id="W1PNJ6"/>
<reference evidence="2" key="1">
    <citation type="journal article" date="2013" name="Science">
        <title>The Amborella genome and the evolution of flowering plants.</title>
        <authorList>
            <consortium name="Amborella Genome Project"/>
        </authorList>
    </citation>
    <scope>NUCLEOTIDE SEQUENCE [LARGE SCALE GENOMIC DNA]</scope>
</reference>
<gene>
    <name evidence="1" type="ORF">AMTR_s00017p00238910</name>
</gene>
<sequence>MCRNMLHTDEAFIDDINRHPQCRAAPLASPAGGNQTSRTHEIHQLRRLTVWIFLSLKEVHKPAVKSLYDRNLFGSSSAASLKLEVRSLRDLNLFGLSSGYYLPL</sequence>